<dbReference type="Proteomes" id="UP000710385">
    <property type="component" value="Unassembled WGS sequence"/>
</dbReference>
<dbReference type="SUPFAM" id="SSF53756">
    <property type="entry name" value="UDP-Glycosyltransferase/glycogen phosphorylase"/>
    <property type="match status" value="1"/>
</dbReference>
<comment type="caution">
    <text evidence="1">The sequence shown here is derived from an EMBL/GenBank/DDBJ whole genome shotgun (WGS) entry which is preliminary data.</text>
</comment>
<accession>A0A928TQU3</accession>
<evidence type="ECO:0000313" key="2">
    <source>
        <dbReference type="Proteomes" id="UP000710385"/>
    </source>
</evidence>
<organism evidence="1 2">
    <name type="scientific">candidate division WWE3 bacterium</name>
    <dbReference type="NCBI Taxonomy" id="2053526"/>
    <lineage>
        <taxon>Bacteria</taxon>
        <taxon>Katanobacteria</taxon>
    </lineage>
</organism>
<dbReference type="GO" id="GO:0016020">
    <property type="term" value="C:membrane"/>
    <property type="evidence" value="ECO:0007669"/>
    <property type="project" value="InterPro"/>
</dbReference>
<dbReference type="Gene3D" id="3.40.50.12580">
    <property type="match status" value="1"/>
</dbReference>
<dbReference type="GO" id="GO:0047355">
    <property type="term" value="F:CDP-glycerol glycerophosphotransferase activity"/>
    <property type="evidence" value="ECO:0007669"/>
    <property type="project" value="InterPro"/>
</dbReference>
<reference evidence="1" key="1">
    <citation type="submission" date="2020-05" db="EMBL/GenBank/DDBJ databases">
        <title>High-Quality Genomes of Partial-Nitritation/Anammox System by Hierarchical Clustering Based Hybrid Assembly.</title>
        <authorList>
            <person name="Liu L."/>
            <person name="Wang Y."/>
            <person name="Che Y."/>
            <person name="Chen Y."/>
            <person name="Xia Y."/>
            <person name="Luo R."/>
            <person name="Cheng S.H."/>
            <person name="Zheng C."/>
            <person name="Zhang T."/>
        </authorList>
    </citation>
    <scope>NUCLEOTIDE SEQUENCE</scope>
    <source>
        <strain evidence="1">H1_PAT1</strain>
    </source>
</reference>
<dbReference type="InterPro" id="IPR043148">
    <property type="entry name" value="TagF_C"/>
</dbReference>
<dbReference type="Pfam" id="PF04464">
    <property type="entry name" value="Glyphos_transf"/>
    <property type="match status" value="1"/>
</dbReference>
<gene>
    <name evidence="1" type="ORF">HS096_03900</name>
</gene>
<name>A0A928TQU3_UNCKA</name>
<protein>
    <submittedName>
        <fullName evidence="1">CDP-glycerol glycerophosphotransferase family protein</fullName>
    </submittedName>
</protein>
<proteinExistence type="predicted"/>
<evidence type="ECO:0000313" key="1">
    <source>
        <dbReference type="EMBL" id="MBE7525499.1"/>
    </source>
</evidence>
<dbReference type="AlphaFoldDB" id="A0A928TQU3"/>
<dbReference type="InterPro" id="IPR007554">
    <property type="entry name" value="Glycerophosphate_synth"/>
</dbReference>
<sequence>MLLVRGDDGEQEKIRYYQDSYLREGVVIEFIPLGMNAFEFFAYHLAWNSLPSYSAYVKRKDLYLKHKKKFRYSLELLAGFLGRFRLWRHFLRSVYYHWPDAYCKDLFDRYKPDLLFAPNMFSPEDCRLLRYAKKHGITTVTTMKSWDVPTTRGFTRVIADRILVFNEINKQQTIDIGDYPEEKIRVMGFPQFDYYVRPELRVPREDFFKNIGADPSKPLILFAIPGDFKLPTINDILIALDNAIESGKIPRDIQVLARFHPKYRSPAETLKNLRHFIMDRPGTYFTDKVELSTDAPMSQTFQWVFTNKDIVHLVNSLLYSDIVINVESTITLDANAFNKPVIMIGYDGDQKLDYWHSVRRNYDREHFKAVLESGGVAYVQSHDELINAILRYLKEPEADKEGRRRLKERLLYKVDGRSSHRVVQYILEML</sequence>
<dbReference type="EMBL" id="JABTTY010000001">
    <property type="protein sequence ID" value="MBE7525499.1"/>
    <property type="molecule type" value="Genomic_DNA"/>
</dbReference>